<feature type="region of interest" description="Disordered" evidence="3">
    <location>
        <begin position="152"/>
        <end position="171"/>
    </location>
</feature>
<evidence type="ECO:0000256" key="1">
    <source>
        <dbReference type="ARBA" id="ARBA00022553"/>
    </source>
</evidence>
<evidence type="ECO:0000313" key="6">
    <source>
        <dbReference type="Proteomes" id="UP000593571"/>
    </source>
</evidence>
<protein>
    <recommendedName>
        <fullName evidence="2">NudC domain-containing protein 3</fullName>
    </recommendedName>
</protein>
<sequence>MEPGAAELYDQALLGILQHVGNVQDFLRVLFGFLYRKTDFYRLLRHPSDRMGFPPGAAQALVLQVFRTFDHMARQDDEKRRRELEEKMRGEAEAQPTVEASTEALGPQAALREETPGPQAAPREEASGPQAAPQEEAPGSREDTEPLGAAAGLAEAPMGPPALPKGQEQFQRNPDSYNGAVRENYVWSQDYTDLELKVPVPGHVVKGRQVSVALSSSSIRVAVLEETGERVLVEGKFTHKVNTEGSVWSLEPGKCVLVSLSKAGEYWWSAALEGEEHIDIDRINKERSMATVDDEEHAVLDRLTFDYHQKLQGRPQSHELKVHEMLKKGWDAEGSPFRGQRFDPAMFNIAPGAVQF</sequence>
<dbReference type="Proteomes" id="UP000593571">
    <property type="component" value="Unassembled WGS sequence"/>
</dbReference>
<comment type="caution">
    <text evidence="5">The sequence shown here is derived from an EMBL/GenBank/DDBJ whole genome shotgun (WGS) entry which is preliminary data.</text>
</comment>
<evidence type="ECO:0000259" key="4">
    <source>
        <dbReference type="PROSITE" id="PS51203"/>
    </source>
</evidence>
<evidence type="ECO:0000256" key="3">
    <source>
        <dbReference type="SAM" id="MobiDB-lite"/>
    </source>
</evidence>
<dbReference type="AlphaFoldDB" id="A0A7J8D7G3"/>
<name>A0A7J8D7G3_ROUAE</name>
<dbReference type="PANTHER" id="PTHR12356:SF19">
    <property type="entry name" value="NUDC DOMAIN-CONTAINING PROTEIN 3"/>
    <property type="match status" value="1"/>
</dbReference>
<accession>A0A7J8D7G3</accession>
<feature type="domain" description="CS" evidence="4">
    <location>
        <begin position="180"/>
        <end position="272"/>
    </location>
</feature>
<evidence type="ECO:0000256" key="2">
    <source>
        <dbReference type="ARBA" id="ARBA00073504"/>
    </source>
</evidence>
<dbReference type="GO" id="GO:0005737">
    <property type="term" value="C:cytoplasm"/>
    <property type="evidence" value="ECO:0007669"/>
    <property type="project" value="TreeGrafter"/>
</dbReference>
<dbReference type="Pfam" id="PF04969">
    <property type="entry name" value="CS"/>
    <property type="match status" value="1"/>
</dbReference>
<proteinExistence type="predicted"/>
<feature type="region of interest" description="Disordered" evidence="3">
    <location>
        <begin position="74"/>
        <end position="145"/>
    </location>
</feature>
<dbReference type="Gene3D" id="2.60.40.790">
    <property type="match status" value="1"/>
</dbReference>
<reference evidence="5 6" key="1">
    <citation type="journal article" date="2020" name="Nature">
        <title>Six reference-quality genomes reveal evolution of bat adaptations.</title>
        <authorList>
            <person name="Jebb D."/>
            <person name="Huang Z."/>
            <person name="Pippel M."/>
            <person name="Hughes G.M."/>
            <person name="Lavrichenko K."/>
            <person name="Devanna P."/>
            <person name="Winkler S."/>
            <person name="Jermiin L.S."/>
            <person name="Skirmuntt E.C."/>
            <person name="Katzourakis A."/>
            <person name="Burkitt-Gray L."/>
            <person name="Ray D.A."/>
            <person name="Sullivan K.A.M."/>
            <person name="Roscito J.G."/>
            <person name="Kirilenko B.M."/>
            <person name="Davalos L.M."/>
            <person name="Corthals A.P."/>
            <person name="Power M.L."/>
            <person name="Jones G."/>
            <person name="Ransome R.D."/>
            <person name="Dechmann D.K.N."/>
            <person name="Locatelli A.G."/>
            <person name="Puechmaille S.J."/>
            <person name="Fedrigo O."/>
            <person name="Jarvis E.D."/>
            <person name="Hiller M."/>
            <person name="Vernes S.C."/>
            <person name="Myers E.W."/>
            <person name="Teeling E.C."/>
        </authorList>
    </citation>
    <scope>NUCLEOTIDE SEQUENCE [LARGE SCALE GENOMIC DNA]</scope>
    <source>
        <strain evidence="5">MRouAeg1</strain>
        <tissue evidence="5">Muscle</tissue>
    </source>
</reference>
<dbReference type="InterPro" id="IPR037905">
    <property type="entry name" value="p23_NUDCD3"/>
</dbReference>
<keyword evidence="1" id="KW-0597">Phosphoprotein</keyword>
<dbReference type="OrthoDB" id="416217at2759"/>
<dbReference type="PROSITE" id="PS51203">
    <property type="entry name" value="CS"/>
    <property type="match status" value="1"/>
</dbReference>
<dbReference type="PANTHER" id="PTHR12356">
    <property type="entry name" value="NUCLEAR MOVEMENT PROTEIN NUDC"/>
    <property type="match status" value="1"/>
</dbReference>
<dbReference type="InterPro" id="IPR008978">
    <property type="entry name" value="HSP20-like_chaperone"/>
</dbReference>
<dbReference type="CDD" id="cd06495">
    <property type="entry name" value="p23_NUDCD3_like"/>
    <property type="match status" value="1"/>
</dbReference>
<dbReference type="InterPro" id="IPR037898">
    <property type="entry name" value="NudC_fam"/>
</dbReference>
<feature type="compositionally biased region" description="Basic and acidic residues" evidence="3">
    <location>
        <begin position="74"/>
        <end position="92"/>
    </location>
</feature>
<evidence type="ECO:0000313" key="5">
    <source>
        <dbReference type="EMBL" id="KAF6419068.1"/>
    </source>
</evidence>
<dbReference type="EMBL" id="JACASE010000013">
    <property type="protein sequence ID" value="KAF6419068.1"/>
    <property type="molecule type" value="Genomic_DNA"/>
</dbReference>
<dbReference type="SUPFAM" id="SSF49764">
    <property type="entry name" value="HSP20-like chaperones"/>
    <property type="match status" value="1"/>
</dbReference>
<keyword evidence="6" id="KW-1185">Reference proteome</keyword>
<dbReference type="GO" id="GO:0006457">
    <property type="term" value="P:protein folding"/>
    <property type="evidence" value="ECO:0007669"/>
    <property type="project" value="TreeGrafter"/>
</dbReference>
<dbReference type="InterPro" id="IPR025934">
    <property type="entry name" value="NudC_N_dom"/>
</dbReference>
<organism evidence="5 6">
    <name type="scientific">Rousettus aegyptiacus</name>
    <name type="common">Egyptian fruit bat</name>
    <name type="synonym">Pteropus aegyptiacus</name>
    <dbReference type="NCBI Taxonomy" id="9407"/>
    <lineage>
        <taxon>Eukaryota</taxon>
        <taxon>Metazoa</taxon>
        <taxon>Chordata</taxon>
        <taxon>Craniata</taxon>
        <taxon>Vertebrata</taxon>
        <taxon>Euteleostomi</taxon>
        <taxon>Mammalia</taxon>
        <taxon>Eutheria</taxon>
        <taxon>Laurasiatheria</taxon>
        <taxon>Chiroptera</taxon>
        <taxon>Yinpterochiroptera</taxon>
        <taxon>Pteropodoidea</taxon>
        <taxon>Pteropodidae</taxon>
        <taxon>Rousettinae</taxon>
        <taxon>Rousettus</taxon>
    </lineage>
</organism>
<dbReference type="FunFam" id="2.60.40.790:FF:000023">
    <property type="entry name" value="NudC domain-containing protein 3"/>
    <property type="match status" value="1"/>
</dbReference>
<dbReference type="Pfam" id="PF14050">
    <property type="entry name" value="Nudc_N"/>
    <property type="match status" value="1"/>
</dbReference>
<dbReference type="InterPro" id="IPR007052">
    <property type="entry name" value="CS_dom"/>
</dbReference>
<dbReference type="GO" id="GO:0051082">
    <property type="term" value="F:unfolded protein binding"/>
    <property type="evidence" value="ECO:0007669"/>
    <property type="project" value="TreeGrafter"/>
</dbReference>
<gene>
    <name evidence="5" type="ORF">HJG63_014453</name>
</gene>